<dbReference type="EMBL" id="CAJJDO010000033">
    <property type="protein sequence ID" value="CAD8159421.1"/>
    <property type="molecule type" value="Genomic_DNA"/>
</dbReference>
<gene>
    <name evidence="1" type="ORF">PPENT_87.1.T0330124</name>
</gene>
<comment type="caution">
    <text evidence="1">The sequence shown here is derived from an EMBL/GenBank/DDBJ whole genome shotgun (WGS) entry which is preliminary data.</text>
</comment>
<evidence type="ECO:0000313" key="1">
    <source>
        <dbReference type="EMBL" id="CAD8159421.1"/>
    </source>
</evidence>
<organism evidence="1 2">
    <name type="scientific">Paramecium pentaurelia</name>
    <dbReference type="NCBI Taxonomy" id="43138"/>
    <lineage>
        <taxon>Eukaryota</taxon>
        <taxon>Sar</taxon>
        <taxon>Alveolata</taxon>
        <taxon>Ciliophora</taxon>
        <taxon>Intramacronucleata</taxon>
        <taxon>Oligohymenophorea</taxon>
        <taxon>Peniculida</taxon>
        <taxon>Parameciidae</taxon>
        <taxon>Paramecium</taxon>
    </lineage>
</organism>
<proteinExistence type="predicted"/>
<dbReference type="AlphaFoldDB" id="A0A8S1U0I2"/>
<name>A0A8S1U0I2_9CILI</name>
<dbReference type="OrthoDB" id="286314at2759"/>
<protein>
    <submittedName>
        <fullName evidence="1">Uncharacterized protein</fullName>
    </submittedName>
</protein>
<evidence type="ECO:0000313" key="2">
    <source>
        <dbReference type="Proteomes" id="UP000689195"/>
    </source>
</evidence>
<accession>A0A8S1U0I2</accession>
<reference evidence="1" key="1">
    <citation type="submission" date="2021-01" db="EMBL/GenBank/DDBJ databases">
        <authorList>
            <consortium name="Genoscope - CEA"/>
            <person name="William W."/>
        </authorList>
    </citation>
    <scope>NUCLEOTIDE SEQUENCE</scope>
</reference>
<sequence length="213" mass="26059">MTFFYQIELNHYTNQAFFKYSQEDYYKQFFNYLMLKDYQDYYSHFSDKRVKERSVDEALYRVREWRRIYEQGISQECKKKSRITLQEAANIVKIPKKTLEDYIQIFNKVSLMGQNIEDFSNKKMGFLRAFIRKNKGKIRKAALVRKQNKKDSIDVKSEDSFSQKIKIEYQYSRTYYTKEEYQPNHLNQNVKEEIKEEQSESYSQNIFSTNMKF</sequence>
<keyword evidence="2" id="KW-1185">Reference proteome</keyword>
<dbReference type="Proteomes" id="UP000689195">
    <property type="component" value="Unassembled WGS sequence"/>
</dbReference>